<dbReference type="SMART" id="SM00225">
    <property type="entry name" value="BTB"/>
    <property type="match status" value="2"/>
</dbReference>
<evidence type="ECO:0000256" key="11">
    <source>
        <dbReference type="ARBA" id="ARBA00023054"/>
    </source>
</evidence>
<dbReference type="FunFam" id="3.30.710.10:FF:000064">
    <property type="entry name" value="Ankyrin repeat and BTB/POZ domain-containing protein 1"/>
    <property type="match status" value="1"/>
</dbReference>
<keyword evidence="8" id="KW-0378">Hydrolase</keyword>
<dbReference type="Pfam" id="PF00651">
    <property type="entry name" value="BTB"/>
    <property type="match status" value="2"/>
</dbReference>
<dbReference type="GO" id="GO:0004519">
    <property type="term" value="F:endonuclease activity"/>
    <property type="evidence" value="ECO:0007669"/>
    <property type="project" value="UniProtKB-KW"/>
</dbReference>
<dbReference type="SMART" id="SM00476">
    <property type="entry name" value="DNaseIc"/>
    <property type="match status" value="1"/>
</dbReference>
<proteinExistence type="inferred from homology"/>
<evidence type="ECO:0000256" key="15">
    <source>
        <dbReference type="PROSITE-ProRule" id="PRU00023"/>
    </source>
</evidence>
<dbReference type="Gene3D" id="1.25.40.20">
    <property type="entry name" value="Ankyrin repeat-containing domain"/>
    <property type="match status" value="1"/>
</dbReference>
<dbReference type="Gene3D" id="3.60.10.10">
    <property type="entry name" value="Endonuclease/exonuclease/phosphatase"/>
    <property type="match status" value="1"/>
</dbReference>
<comment type="function">
    <text evidence="13">May act as a mediator of the PTEN growth-suppressive signaling pathway. May play a role in developmental processes.</text>
</comment>
<keyword evidence="6" id="KW-0255">Endonuclease</keyword>
<dbReference type="CDD" id="cd10282">
    <property type="entry name" value="DNase1"/>
    <property type="match status" value="1"/>
</dbReference>
<evidence type="ECO:0000256" key="4">
    <source>
        <dbReference type="ARBA" id="ARBA00022729"/>
    </source>
</evidence>
<evidence type="ECO:0000256" key="10">
    <source>
        <dbReference type="ARBA" id="ARBA00023043"/>
    </source>
</evidence>
<dbReference type="InterPro" id="IPR002110">
    <property type="entry name" value="Ankyrin_rpt"/>
</dbReference>
<dbReference type="PRINTS" id="PR00130">
    <property type="entry name" value="DNASEI"/>
</dbReference>
<dbReference type="EMBL" id="CP026253">
    <property type="protein sequence ID" value="AWP09853.1"/>
    <property type="molecule type" value="Genomic_DNA"/>
</dbReference>
<evidence type="ECO:0000313" key="19">
    <source>
        <dbReference type="Proteomes" id="UP000246464"/>
    </source>
</evidence>
<evidence type="ECO:0000256" key="2">
    <source>
        <dbReference type="ARBA" id="ARBA00007359"/>
    </source>
</evidence>
<dbReference type="CDD" id="cd18295">
    <property type="entry name" value="BTB1_POZ_ABTB1_BPOZ1"/>
    <property type="match status" value="1"/>
</dbReference>
<feature type="domain" description="BTB" evidence="17">
    <location>
        <begin position="462"/>
        <end position="529"/>
    </location>
</feature>
<dbReference type="Gene3D" id="3.30.710.10">
    <property type="entry name" value="Potassium Channel Kv1.1, Chain A"/>
    <property type="match status" value="2"/>
</dbReference>
<protein>
    <recommendedName>
        <fullName evidence="14">Ankyrin repeat and BTB/POZ domain-containing protein 1</fullName>
    </recommendedName>
</protein>
<dbReference type="PANTHER" id="PTHR46231">
    <property type="entry name" value="ANKYRIN REPEAT AND BTB/POZ DOMAIN-CONTAINING PROTEIN 1"/>
    <property type="match status" value="1"/>
</dbReference>
<evidence type="ECO:0000256" key="6">
    <source>
        <dbReference type="ARBA" id="ARBA00022759"/>
    </source>
</evidence>
<dbReference type="AlphaFoldDB" id="A0A2U9C1B7"/>
<evidence type="ECO:0000256" key="3">
    <source>
        <dbReference type="ARBA" id="ARBA00022490"/>
    </source>
</evidence>
<dbReference type="InterPro" id="IPR016202">
    <property type="entry name" value="DNase_I"/>
</dbReference>
<reference evidence="18 19" key="1">
    <citation type="submission" date="2017-12" db="EMBL/GenBank/DDBJ databases">
        <title>Integrating genomic resources of turbot (Scophthalmus maximus) in depth evaluation of genetic and physical mapping variation across individuals.</title>
        <authorList>
            <person name="Martinez P."/>
        </authorList>
    </citation>
    <scope>NUCLEOTIDE SEQUENCE [LARGE SCALE GENOMIC DNA]</scope>
</reference>
<dbReference type="PROSITE" id="PS50088">
    <property type="entry name" value="ANK_REPEAT"/>
    <property type="match status" value="1"/>
</dbReference>
<dbReference type="InterPro" id="IPR011333">
    <property type="entry name" value="SKP1/BTB/POZ_sf"/>
</dbReference>
<evidence type="ECO:0000256" key="14">
    <source>
        <dbReference type="ARBA" id="ARBA00071418"/>
    </source>
</evidence>
<evidence type="ECO:0000259" key="17">
    <source>
        <dbReference type="PROSITE" id="PS50097"/>
    </source>
</evidence>
<organism evidence="18 19">
    <name type="scientific">Scophthalmus maximus</name>
    <name type="common">Turbot</name>
    <name type="synonym">Psetta maxima</name>
    <dbReference type="NCBI Taxonomy" id="52904"/>
    <lineage>
        <taxon>Eukaryota</taxon>
        <taxon>Metazoa</taxon>
        <taxon>Chordata</taxon>
        <taxon>Craniata</taxon>
        <taxon>Vertebrata</taxon>
        <taxon>Euteleostomi</taxon>
        <taxon>Actinopterygii</taxon>
        <taxon>Neopterygii</taxon>
        <taxon>Teleostei</taxon>
        <taxon>Neoteleostei</taxon>
        <taxon>Acanthomorphata</taxon>
        <taxon>Carangaria</taxon>
        <taxon>Pleuronectiformes</taxon>
        <taxon>Pleuronectoidei</taxon>
        <taxon>Scophthalmidae</taxon>
        <taxon>Scophthalmus</taxon>
    </lineage>
</organism>
<dbReference type="InterPro" id="IPR036770">
    <property type="entry name" value="Ankyrin_rpt-contain_sf"/>
</dbReference>
<keyword evidence="11 16" id="KW-0175">Coiled coil</keyword>
<dbReference type="SUPFAM" id="SSF54695">
    <property type="entry name" value="POZ domain"/>
    <property type="match status" value="2"/>
</dbReference>
<dbReference type="GO" id="GO:0005737">
    <property type="term" value="C:cytoplasm"/>
    <property type="evidence" value="ECO:0007669"/>
    <property type="project" value="UniProtKB-SubCell"/>
</dbReference>
<feature type="repeat" description="ANK" evidence="15">
    <location>
        <begin position="382"/>
        <end position="414"/>
    </location>
</feature>
<evidence type="ECO:0000256" key="13">
    <source>
        <dbReference type="ARBA" id="ARBA00053518"/>
    </source>
</evidence>
<accession>A0A2U9C1B7</accession>
<gene>
    <name evidence="18" type="ORF">SMAX5B_014808</name>
</gene>
<dbReference type="PROSITE" id="PS50097">
    <property type="entry name" value="BTB"/>
    <property type="match status" value="2"/>
</dbReference>
<dbReference type="STRING" id="52904.ENSSMAP00000016636"/>
<keyword evidence="10 15" id="KW-0040">ANK repeat</keyword>
<dbReference type="PANTHER" id="PTHR46231:SF1">
    <property type="entry name" value="ANKYRIN REPEAT AND BTB_POZ DOMAIN-CONTAINING PROTEIN 1"/>
    <property type="match status" value="1"/>
</dbReference>
<dbReference type="GO" id="GO:0006308">
    <property type="term" value="P:DNA catabolic process"/>
    <property type="evidence" value="ECO:0007669"/>
    <property type="project" value="InterPro"/>
</dbReference>
<dbReference type="FunFam" id="1.25.40.20:FF:000115">
    <property type="entry name" value="Ankyrin repeat and BTB/POZ domain-containing protein 1"/>
    <property type="match status" value="1"/>
</dbReference>
<dbReference type="CDD" id="cd18497">
    <property type="entry name" value="BACK_ABTB1_BPOZ"/>
    <property type="match status" value="1"/>
</dbReference>
<dbReference type="GO" id="GO:0004536">
    <property type="term" value="F:DNA nuclease activity"/>
    <property type="evidence" value="ECO:0007669"/>
    <property type="project" value="InterPro"/>
</dbReference>
<keyword evidence="7" id="KW-0251">Elongation factor</keyword>
<keyword evidence="12" id="KW-1015">Disulfide bond</keyword>
<keyword evidence="3" id="KW-0963">Cytoplasm</keyword>
<evidence type="ECO:0000256" key="16">
    <source>
        <dbReference type="SAM" id="Coils"/>
    </source>
</evidence>
<sequence length="823" mass="94976">MSISLDGDKLIVYSGGLATEARQQYITGGMKIASFNVQRFGRAKVSDPHVLSTLVKIVSRYDIILILEVVDASGDSVKLLLNEVNRVNAGHHYSLQLSTRLGRTRYKEQFLFLYRDDVVNLIDFYQYEDNQVNNMDAFAREPYILHFKPHFAVLKDIVLIPVHTTPSDSEKELDELYEVFLLVKDKWKTDNIMILGDFNADGTYVTRKEMKEIRIRSDKNFHWLIADDVDTTANTSNDHTYDRIVVYGKDMLEAIVPNSAKPFNFHTEFSMTEEMALRVSDHYPVEVELHSALRRTTSDQRCDVVDSQNASIYKTVTVCIICSDENGLLKWTGRLNASQSTDNTEDTMDVYDLFSSCKKGDIWRVRYLVEQRDVDLNVRDKWDSTPMYYACLCGHEELVQYLLASGAKCEANTFDGERCMYGSLSDSVRRLVKEYKCVSIRAMQRDDFNYFLHMLLEQGQHSDVKFLVHRQTFLAHRCVLSARSEYFTEMFETKWKGKSLITLKHPLINPAAFGAILQYFYTGRMDIDLSLVEDCRRLAKQCKMTDFIEELDNKCKQLYDFVSNKPGICVKVLTLEPQSCQLNEEMAQLADCALPTELRVGFGELPFNRVDLFPTYPDICFRVDGYDFLCHRVFFSGRSDYFKALLEDHFSEGELLQSQPSTPVITLHNISHEVFIHVMYYIYTNSTELMTEIVFDVLCVADMYLLTGLKRLCGKTLAMTICEENVLYMWKMAKLFRLSRLEDLCTEYMAKIIERLVEQPELAEIIKEDAAALEDRQETDSVPLVDDIRYHIASNVQTYSAIEEANQKLEALEELLSSINIEC</sequence>
<dbReference type="InterPro" id="IPR005135">
    <property type="entry name" value="Endo/exonuclease/phosphatase"/>
</dbReference>
<evidence type="ECO:0000256" key="5">
    <source>
        <dbReference type="ARBA" id="ARBA00022737"/>
    </source>
</evidence>
<dbReference type="Pfam" id="PF12796">
    <property type="entry name" value="Ank_2"/>
    <property type="match status" value="1"/>
</dbReference>
<keyword evidence="19" id="KW-1185">Reference proteome</keyword>
<keyword evidence="4" id="KW-0732">Signal</keyword>
<dbReference type="Pfam" id="PF03372">
    <property type="entry name" value="Exo_endo_phos"/>
    <property type="match status" value="1"/>
</dbReference>
<feature type="coiled-coil region" evidence="16">
    <location>
        <begin position="795"/>
        <end position="822"/>
    </location>
</feature>
<feature type="domain" description="BTB" evidence="17">
    <location>
        <begin position="617"/>
        <end position="691"/>
    </location>
</feature>
<dbReference type="FunFam" id="3.30.710.10:FF:000063">
    <property type="entry name" value="Ankyrin repeat and BTB/POZ domain-containing protein 1"/>
    <property type="match status" value="1"/>
</dbReference>
<dbReference type="SUPFAM" id="SSF56219">
    <property type="entry name" value="DNase I-like"/>
    <property type="match status" value="1"/>
</dbReference>
<dbReference type="Proteomes" id="UP000246464">
    <property type="component" value="Chromosome 11"/>
</dbReference>
<name>A0A2U9C1B7_SCOMX</name>
<evidence type="ECO:0000256" key="9">
    <source>
        <dbReference type="ARBA" id="ARBA00022917"/>
    </source>
</evidence>
<keyword evidence="5" id="KW-0677">Repeat</keyword>
<dbReference type="InterPro" id="IPR036691">
    <property type="entry name" value="Endo/exonu/phosph_ase_sf"/>
</dbReference>
<dbReference type="GO" id="GO:0000151">
    <property type="term" value="C:ubiquitin ligase complex"/>
    <property type="evidence" value="ECO:0007669"/>
    <property type="project" value="TreeGrafter"/>
</dbReference>
<dbReference type="FunFam" id="3.60.10.10:FF:000007">
    <property type="entry name" value="Deoxyribonuclease"/>
    <property type="match status" value="1"/>
</dbReference>
<dbReference type="GO" id="GO:0016787">
    <property type="term" value="F:hydrolase activity"/>
    <property type="evidence" value="ECO:0007669"/>
    <property type="project" value="UniProtKB-KW"/>
</dbReference>
<evidence type="ECO:0000256" key="7">
    <source>
        <dbReference type="ARBA" id="ARBA00022768"/>
    </source>
</evidence>
<keyword evidence="9" id="KW-0648">Protein biosynthesis</keyword>
<dbReference type="InterPro" id="IPR044515">
    <property type="entry name" value="ABTB1"/>
</dbReference>
<dbReference type="InterPro" id="IPR000210">
    <property type="entry name" value="BTB/POZ_dom"/>
</dbReference>
<comment type="subcellular location">
    <subcellularLocation>
        <location evidence="1">Cytoplasm</location>
    </subcellularLocation>
</comment>
<dbReference type="SUPFAM" id="SSF48403">
    <property type="entry name" value="Ankyrin repeat"/>
    <property type="match status" value="1"/>
</dbReference>
<evidence type="ECO:0000313" key="18">
    <source>
        <dbReference type="EMBL" id="AWP09853.1"/>
    </source>
</evidence>
<evidence type="ECO:0000256" key="1">
    <source>
        <dbReference type="ARBA" id="ARBA00004496"/>
    </source>
</evidence>
<evidence type="ECO:0000256" key="8">
    <source>
        <dbReference type="ARBA" id="ARBA00022801"/>
    </source>
</evidence>
<evidence type="ECO:0000256" key="12">
    <source>
        <dbReference type="ARBA" id="ARBA00023157"/>
    </source>
</evidence>
<comment type="similarity">
    <text evidence="2">Belongs to the DNase I family.</text>
</comment>
<keyword evidence="6" id="KW-0540">Nuclease</keyword>
<dbReference type="GO" id="GO:0003746">
    <property type="term" value="F:translation elongation factor activity"/>
    <property type="evidence" value="ECO:0007669"/>
    <property type="project" value="UniProtKB-KW"/>
</dbReference>
<dbReference type="SMART" id="SM00248">
    <property type="entry name" value="ANK"/>
    <property type="match status" value="1"/>
</dbReference>
<dbReference type="CDD" id="cd18296">
    <property type="entry name" value="BTB2_POZ_ABTB1_BPOZ1"/>
    <property type="match status" value="1"/>
</dbReference>